<dbReference type="Proteomes" id="UP000824533">
    <property type="component" value="Linkage Group LG13"/>
</dbReference>
<accession>A0ACC1CYH7</accession>
<organism evidence="1 2">
    <name type="scientific">Dendrolimus kikuchii</name>
    <dbReference type="NCBI Taxonomy" id="765133"/>
    <lineage>
        <taxon>Eukaryota</taxon>
        <taxon>Metazoa</taxon>
        <taxon>Ecdysozoa</taxon>
        <taxon>Arthropoda</taxon>
        <taxon>Hexapoda</taxon>
        <taxon>Insecta</taxon>
        <taxon>Pterygota</taxon>
        <taxon>Neoptera</taxon>
        <taxon>Endopterygota</taxon>
        <taxon>Lepidoptera</taxon>
        <taxon>Glossata</taxon>
        <taxon>Ditrysia</taxon>
        <taxon>Bombycoidea</taxon>
        <taxon>Lasiocampidae</taxon>
        <taxon>Dendrolimus</taxon>
    </lineage>
</organism>
<keyword evidence="2" id="KW-1185">Reference proteome</keyword>
<gene>
    <name evidence="1" type="ORF">K1T71_007830</name>
</gene>
<evidence type="ECO:0000313" key="2">
    <source>
        <dbReference type="Proteomes" id="UP000824533"/>
    </source>
</evidence>
<reference evidence="1 2" key="1">
    <citation type="journal article" date="2021" name="Front. Genet.">
        <title>Chromosome-Level Genome Assembly Reveals Significant Gene Expansion in the Toll and IMD Signaling Pathways of Dendrolimus kikuchii.</title>
        <authorList>
            <person name="Zhou J."/>
            <person name="Wu P."/>
            <person name="Xiong Z."/>
            <person name="Liu N."/>
            <person name="Zhao N."/>
            <person name="Ji M."/>
            <person name="Qiu Y."/>
            <person name="Yang B."/>
        </authorList>
    </citation>
    <scope>NUCLEOTIDE SEQUENCE [LARGE SCALE GENOMIC DNA]</scope>
    <source>
        <strain evidence="1">Ann1</strain>
    </source>
</reference>
<name>A0ACC1CYH7_9NEOP</name>
<dbReference type="EMBL" id="CM034399">
    <property type="protein sequence ID" value="KAJ0176651.1"/>
    <property type="molecule type" value="Genomic_DNA"/>
</dbReference>
<evidence type="ECO:0000313" key="1">
    <source>
        <dbReference type="EMBL" id="KAJ0176651.1"/>
    </source>
</evidence>
<sequence length="385" mass="45701">MGYLGDHLKLIIEVEKNDVKSRLQLFVKCLPRSDHWKAAYIKQMNFFKKEHMMLSGLFKEFACNKEPTKWRPKDYLIKENVFVFEDITEVGYKMPHHRKVLNLDLLKTTVEILAVFHAQSYIYEEKKSRILRRPYRIWEDYSHYLQEPITGNKEWRDVGTNAVIDFLKVYSKYRGELHFSNHLQSIIPMLFDGGLALMKPSTEYRNVVVHRDLWTNNILYKKLDNMKHHAVIVDFQTVVYSSPMIDLCSLIYFNTTRSSRLQHTDELLDLYHDTLAKRLHSDNINIDDILDKATLIKAYKESVMFGITQAAIIVPIVAMDSKKREEIFCDPEKIKKANLVSRSEEFIEIAKDDYEYRSRVTELVDEIVERYVYPNESDQFQRDKY</sequence>
<comment type="caution">
    <text evidence="1">The sequence shown here is derived from an EMBL/GenBank/DDBJ whole genome shotgun (WGS) entry which is preliminary data.</text>
</comment>
<proteinExistence type="predicted"/>
<protein>
    <submittedName>
        <fullName evidence="1">Uncharacterized protein</fullName>
    </submittedName>
</protein>